<proteinExistence type="predicted"/>
<reference evidence="1" key="1">
    <citation type="submission" date="2021-10" db="EMBL/GenBank/DDBJ databases">
        <authorList>
            <person name="Piombo E."/>
        </authorList>
    </citation>
    <scope>NUCLEOTIDE SEQUENCE</scope>
</reference>
<name>A0A9N9VS08_9HYPO</name>
<keyword evidence="2" id="KW-1185">Reference proteome</keyword>
<protein>
    <submittedName>
        <fullName evidence="1">Uncharacterized protein</fullName>
    </submittedName>
</protein>
<evidence type="ECO:0000313" key="2">
    <source>
        <dbReference type="Proteomes" id="UP000696573"/>
    </source>
</evidence>
<evidence type="ECO:0000313" key="1">
    <source>
        <dbReference type="EMBL" id="CAH0028369.1"/>
    </source>
</evidence>
<accession>A0A9N9VS08</accession>
<dbReference type="AlphaFoldDB" id="A0A9N9VS08"/>
<comment type="caution">
    <text evidence="1">The sequence shown here is derived from an EMBL/GenBank/DDBJ whole genome shotgun (WGS) entry which is preliminary data.</text>
</comment>
<sequence length="121" mass="13413">MDEIRASIQNTLDAEFPRCAVIQAERHPLSSMARCRSHGTHLLSAEACEMAIHAVPFRSAMGPECEDQIWEYQFLPPSVALIADKIKVTPWNGAETILAVPRRVLCLSWRMAPASIGNALQ</sequence>
<organism evidence="1 2">
    <name type="scientific">Clonostachys rhizophaga</name>
    <dbReference type="NCBI Taxonomy" id="160324"/>
    <lineage>
        <taxon>Eukaryota</taxon>
        <taxon>Fungi</taxon>
        <taxon>Dikarya</taxon>
        <taxon>Ascomycota</taxon>
        <taxon>Pezizomycotina</taxon>
        <taxon>Sordariomycetes</taxon>
        <taxon>Hypocreomycetidae</taxon>
        <taxon>Hypocreales</taxon>
        <taxon>Bionectriaceae</taxon>
        <taxon>Clonostachys</taxon>
    </lineage>
</organism>
<dbReference type="EMBL" id="CABFNQ020000732">
    <property type="protein sequence ID" value="CAH0028369.1"/>
    <property type="molecule type" value="Genomic_DNA"/>
</dbReference>
<dbReference type="Proteomes" id="UP000696573">
    <property type="component" value="Unassembled WGS sequence"/>
</dbReference>
<dbReference type="OrthoDB" id="10390839at2759"/>
<gene>
    <name evidence="1" type="ORF">CRHIZ90672A_00010614</name>
</gene>